<feature type="transmembrane region" description="Helical" evidence="1">
    <location>
        <begin position="15"/>
        <end position="35"/>
    </location>
</feature>
<feature type="transmembrane region" description="Helical" evidence="1">
    <location>
        <begin position="94"/>
        <end position="113"/>
    </location>
</feature>
<feature type="transmembrane region" description="Helical" evidence="1">
    <location>
        <begin position="362"/>
        <end position="383"/>
    </location>
</feature>
<protein>
    <submittedName>
        <fullName evidence="2">Uncharacterized protein</fullName>
    </submittedName>
</protein>
<keyword evidence="3" id="KW-1185">Reference proteome</keyword>
<sequence length="455" mass="52865">MSKQLNGYDFIKDRIKIYFFIFLCFLGLAIVSVILKKDFNFIVSDGRYYYAYLPSAIVDFDFDFTNQITENWGVDFTPALLEQKTPIGLVRNKYTIGLALSLAPVFVFAHLVSSLLYKLTGLSWFLPNGYSSIYQLSGLISIQLYGLFTFCLIDRFLRKQLKFDKKVILLGIIFVWVGSHYSYYYFREPFMVHVVSAFWVTTTILISFQCLLNSPINPQNGSGVVTDNFSKKPILAIFLSFSLSMAATCRPTNLFIIPVVGWGIYYLFRNTDIFKKAQIILLFFLGLIPLGLQLQTWKLLSGSYVYYSYGEERFNWLQPQFFQVLLSSRHGLFFWSPLLIFSAIAVVIFLANPEKIRSLKLFFSLIIFSACILWYFNACWHMWWFGDAFGGRAFLELTFLFVTGITCFIQWVFSQSSRIRALYFSLIGLCITWNYLLMALYITKKISRSDSILWF</sequence>
<evidence type="ECO:0000313" key="2">
    <source>
        <dbReference type="EMBL" id="MEE3718203.1"/>
    </source>
</evidence>
<feature type="transmembrane region" description="Helical" evidence="1">
    <location>
        <begin position="389"/>
        <end position="409"/>
    </location>
</feature>
<keyword evidence="1" id="KW-0472">Membrane</keyword>
<feature type="transmembrane region" description="Helical" evidence="1">
    <location>
        <begin position="421"/>
        <end position="442"/>
    </location>
</feature>
<accession>A0AAW9Q0S3</accession>
<dbReference type="AlphaFoldDB" id="A0AAW9Q0S3"/>
<name>A0AAW9Q0S3_9CYAN</name>
<evidence type="ECO:0000313" key="3">
    <source>
        <dbReference type="Proteomes" id="UP001333818"/>
    </source>
</evidence>
<organism evidence="2 3">
    <name type="scientific">Tumidithrix elongata BACA0141</name>
    <dbReference type="NCBI Taxonomy" id="2716417"/>
    <lineage>
        <taxon>Bacteria</taxon>
        <taxon>Bacillati</taxon>
        <taxon>Cyanobacteriota</taxon>
        <taxon>Cyanophyceae</taxon>
        <taxon>Pseudanabaenales</taxon>
        <taxon>Pseudanabaenaceae</taxon>
        <taxon>Tumidithrix</taxon>
        <taxon>Tumidithrix elongata</taxon>
    </lineage>
</organism>
<dbReference type="Proteomes" id="UP001333818">
    <property type="component" value="Unassembled WGS sequence"/>
</dbReference>
<reference evidence="2" key="1">
    <citation type="submission" date="2024-01" db="EMBL/GenBank/DDBJ databases">
        <title>Bank of Algae and Cyanobacteria of the Azores (BACA) strain genomes.</title>
        <authorList>
            <person name="Luz R."/>
            <person name="Cordeiro R."/>
            <person name="Fonseca A."/>
            <person name="Goncalves V."/>
        </authorList>
    </citation>
    <scope>NUCLEOTIDE SEQUENCE</scope>
    <source>
        <strain evidence="2">BACA0141</strain>
    </source>
</reference>
<feature type="transmembrane region" description="Helical" evidence="1">
    <location>
        <begin position="167"/>
        <end position="184"/>
    </location>
</feature>
<dbReference type="EMBL" id="JAZBJZ010000068">
    <property type="protein sequence ID" value="MEE3718203.1"/>
    <property type="molecule type" value="Genomic_DNA"/>
</dbReference>
<keyword evidence="1" id="KW-1133">Transmembrane helix</keyword>
<proteinExistence type="predicted"/>
<feature type="transmembrane region" description="Helical" evidence="1">
    <location>
        <begin position="332"/>
        <end position="350"/>
    </location>
</feature>
<feature type="transmembrane region" description="Helical" evidence="1">
    <location>
        <begin position="190"/>
        <end position="208"/>
    </location>
</feature>
<feature type="transmembrane region" description="Helical" evidence="1">
    <location>
        <begin position="133"/>
        <end position="155"/>
    </location>
</feature>
<keyword evidence="1" id="KW-0812">Transmembrane</keyword>
<evidence type="ECO:0000256" key="1">
    <source>
        <dbReference type="SAM" id="Phobius"/>
    </source>
</evidence>
<feature type="transmembrane region" description="Helical" evidence="1">
    <location>
        <begin position="280"/>
        <end position="300"/>
    </location>
</feature>
<comment type="caution">
    <text evidence="2">The sequence shown here is derived from an EMBL/GenBank/DDBJ whole genome shotgun (WGS) entry which is preliminary data.</text>
</comment>
<gene>
    <name evidence="2" type="ORF">V2H45_15800</name>
</gene>